<sequence length="94" mass="11078">MLLEQGLMLTQHQGEMALTRAIQIMHKEFMDSWTEDFLFHHQLPQYKMPKKPAWHMQQQCALPEMEPARNEPVLPQKTPGPQIHAIEEPYEDAE</sequence>
<protein>
    <submittedName>
        <fullName evidence="2">Uncharacterized protein</fullName>
    </submittedName>
</protein>
<name>A0A151P9U4_ALLMI</name>
<dbReference type="AlphaFoldDB" id="A0A151P9U4"/>
<feature type="region of interest" description="Disordered" evidence="1">
    <location>
        <begin position="70"/>
        <end position="94"/>
    </location>
</feature>
<keyword evidence="3" id="KW-1185">Reference proteome</keyword>
<dbReference type="EMBL" id="AKHW03000533">
    <property type="protein sequence ID" value="KYO45689.1"/>
    <property type="molecule type" value="Genomic_DNA"/>
</dbReference>
<evidence type="ECO:0000256" key="1">
    <source>
        <dbReference type="SAM" id="MobiDB-lite"/>
    </source>
</evidence>
<proteinExistence type="predicted"/>
<accession>A0A151P9U4</accession>
<gene>
    <name evidence="2" type="ORF">Y1Q_0021362</name>
</gene>
<comment type="caution">
    <text evidence="2">The sequence shown here is derived from an EMBL/GenBank/DDBJ whole genome shotgun (WGS) entry which is preliminary data.</text>
</comment>
<evidence type="ECO:0000313" key="2">
    <source>
        <dbReference type="EMBL" id="KYO45689.1"/>
    </source>
</evidence>
<evidence type="ECO:0000313" key="3">
    <source>
        <dbReference type="Proteomes" id="UP000050525"/>
    </source>
</evidence>
<dbReference type="Proteomes" id="UP000050525">
    <property type="component" value="Unassembled WGS sequence"/>
</dbReference>
<reference evidence="2 3" key="1">
    <citation type="journal article" date="2012" name="Genome Biol.">
        <title>Sequencing three crocodilian genomes to illuminate the evolution of archosaurs and amniotes.</title>
        <authorList>
            <person name="St John J.A."/>
            <person name="Braun E.L."/>
            <person name="Isberg S.R."/>
            <person name="Miles L.G."/>
            <person name="Chong A.Y."/>
            <person name="Gongora J."/>
            <person name="Dalzell P."/>
            <person name="Moran C."/>
            <person name="Bed'hom B."/>
            <person name="Abzhanov A."/>
            <person name="Burgess S.C."/>
            <person name="Cooksey A.M."/>
            <person name="Castoe T.A."/>
            <person name="Crawford N.G."/>
            <person name="Densmore L.D."/>
            <person name="Drew J.C."/>
            <person name="Edwards S.V."/>
            <person name="Faircloth B.C."/>
            <person name="Fujita M.K."/>
            <person name="Greenwold M.J."/>
            <person name="Hoffmann F.G."/>
            <person name="Howard J.M."/>
            <person name="Iguchi T."/>
            <person name="Janes D.E."/>
            <person name="Khan S.Y."/>
            <person name="Kohno S."/>
            <person name="de Koning A.J."/>
            <person name="Lance S.L."/>
            <person name="McCarthy F.M."/>
            <person name="McCormack J.E."/>
            <person name="Merchant M.E."/>
            <person name="Peterson D.G."/>
            <person name="Pollock D.D."/>
            <person name="Pourmand N."/>
            <person name="Raney B.J."/>
            <person name="Roessler K.A."/>
            <person name="Sanford J.R."/>
            <person name="Sawyer R.H."/>
            <person name="Schmidt C.J."/>
            <person name="Triplett E.W."/>
            <person name="Tuberville T.D."/>
            <person name="Venegas-Anaya M."/>
            <person name="Howard J.T."/>
            <person name="Jarvis E.D."/>
            <person name="Guillette L.J.Jr."/>
            <person name="Glenn T.C."/>
            <person name="Green R.E."/>
            <person name="Ray D.A."/>
        </authorList>
    </citation>
    <scope>NUCLEOTIDE SEQUENCE [LARGE SCALE GENOMIC DNA]</scope>
    <source>
        <strain evidence="2">KSC_2009_1</strain>
    </source>
</reference>
<organism evidence="2 3">
    <name type="scientific">Alligator mississippiensis</name>
    <name type="common">American alligator</name>
    <dbReference type="NCBI Taxonomy" id="8496"/>
    <lineage>
        <taxon>Eukaryota</taxon>
        <taxon>Metazoa</taxon>
        <taxon>Chordata</taxon>
        <taxon>Craniata</taxon>
        <taxon>Vertebrata</taxon>
        <taxon>Euteleostomi</taxon>
        <taxon>Archelosauria</taxon>
        <taxon>Archosauria</taxon>
        <taxon>Crocodylia</taxon>
        <taxon>Alligatoridae</taxon>
        <taxon>Alligatorinae</taxon>
        <taxon>Alligator</taxon>
    </lineage>
</organism>